<sequence>MKTAILPSVLAVGLLACAASVQAQSVTFNVTGTITPGVCVFTANDVDLGTYSATTFTGSTTTGWVDVPIRSTRCDPLVTVVHMRVTGTADAADAALFRGVSGIGVELQQKISGTPIVPAGTTVNFTTVPGAASYMLQGRFKQSAPTVAAGTVRSPVTIQFTYN</sequence>
<dbReference type="RefSeq" id="WP_379983485.1">
    <property type="nucleotide sequence ID" value="NZ_JADIKD010000012.1"/>
</dbReference>
<protein>
    <submittedName>
        <fullName evidence="6">Type 1 fimbrial protein</fullName>
    </submittedName>
</protein>
<evidence type="ECO:0000256" key="3">
    <source>
        <dbReference type="ARBA" id="ARBA00022729"/>
    </source>
</evidence>
<evidence type="ECO:0000256" key="2">
    <source>
        <dbReference type="ARBA" id="ARBA00006671"/>
    </source>
</evidence>
<dbReference type="PANTHER" id="PTHR33420">
    <property type="entry name" value="FIMBRIAL SUBUNIT ELFA-RELATED"/>
    <property type="match status" value="1"/>
</dbReference>
<dbReference type="PANTHER" id="PTHR33420:SF3">
    <property type="entry name" value="FIMBRIAL SUBUNIT ELFA"/>
    <property type="match status" value="1"/>
</dbReference>
<evidence type="ECO:0000256" key="5">
    <source>
        <dbReference type="SAM" id="SignalP"/>
    </source>
</evidence>
<feature type="signal peptide" evidence="5">
    <location>
        <begin position="1"/>
        <end position="23"/>
    </location>
</feature>
<keyword evidence="7" id="KW-1185">Reference proteome</keyword>
<organism evidence="6 7">
    <name type="scientific">Dyella koreensis</name>
    <dbReference type="NCBI Taxonomy" id="311235"/>
    <lineage>
        <taxon>Bacteria</taxon>
        <taxon>Pseudomonadati</taxon>
        <taxon>Pseudomonadota</taxon>
        <taxon>Gammaproteobacteria</taxon>
        <taxon>Lysobacterales</taxon>
        <taxon>Rhodanobacteraceae</taxon>
        <taxon>Dyella</taxon>
    </lineage>
</organism>
<dbReference type="Gene3D" id="2.60.40.1090">
    <property type="entry name" value="Fimbrial-type adhesion domain"/>
    <property type="match status" value="1"/>
</dbReference>
<feature type="chain" id="PRO_5046324168" evidence="5">
    <location>
        <begin position="24"/>
        <end position="163"/>
    </location>
</feature>
<dbReference type="PROSITE" id="PS51257">
    <property type="entry name" value="PROKAR_LIPOPROTEIN"/>
    <property type="match status" value="1"/>
</dbReference>
<dbReference type="InterPro" id="IPR036937">
    <property type="entry name" value="Adhesion_dom_fimbrial_sf"/>
</dbReference>
<evidence type="ECO:0000313" key="6">
    <source>
        <dbReference type="EMBL" id="MFK2918897.1"/>
    </source>
</evidence>
<keyword evidence="4" id="KW-0281">Fimbrium</keyword>
<keyword evidence="3 5" id="KW-0732">Signal</keyword>
<dbReference type="InterPro" id="IPR008966">
    <property type="entry name" value="Adhesion_dom_sf"/>
</dbReference>
<comment type="subcellular location">
    <subcellularLocation>
        <location evidence="1">Fimbrium</location>
    </subcellularLocation>
</comment>
<name>A0ABW8K7N7_9GAMM</name>
<comment type="similarity">
    <text evidence="2">Belongs to the fimbrial protein family.</text>
</comment>
<proteinExistence type="inferred from homology"/>
<reference evidence="6 7" key="1">
    <citation type="submission" date="2020-10" db="EMBL/GenBank/DDBJ databases">
        <title>Phylogeny of dyella-like bacteria.</title>
        <authorList>
            <person name="Fu J."/>
        </authorList>
    </citation>
    <scope>NUCLEOTIDE SEQUENCE [LARGE SCALE GENOMIC DNA]</scope>
    <source>
        <strain evidence="6 7">BB4</strain>
    </source>
</reference>
<dbReference type="EMBL" id="JADIKD010000012">
    <property type="protein sequence ID" value="MFK2918897.1"/>
    <property type="molecule type" value="Genomic_DNA"/>
</dbReference>
<evidence type="ECO:0000256" key="4">
    <source>
        <dbReference type="ARBA" id="ARBA00023263"/>
    </source>
</evidence>
<dbReference type="Proteomes" id="UP001620408">
    <property type="component" value="Unassembled WGS sequence"/>
</dbReference>
<comment type="caution">
    <text evidence="6">The sequence shown here is derived from an EMBL/GenBank/DDBJ whole genome shotgun (WGS) entry which is preliminary data.</text>
</comment>
<evidence type="ECO:0000256" key="1">
    <source>
        <dbReference type="ARBA" id="ARBA00004561"/>
    </source>
</evidence>
<gene>
    <name evidence="6" type="ORF">ISS97_16620</name>
</gene>
<accession>A0ABW8K7N7</accession>
<dbReference type="InterPro" id="IPR050263">
    <property type="entry name" value="Bact_Fimbrial_Adh_Pro"/>
</dbReference>
<dbReference type="SUPFAM" id="SSF49401">
    <property type="entry name" value="Bacterial adhesins"/>
    <property type="match status" value="1"/>
</dbReference>
<evidence type="ECO:0000313" key="7">
    <source>
        <dbReference type="Proteomes" id="UP001620408"/>
    </source>
</evidence>